<dbReference type="HOGENOM" id="CLU_1467239_0_0_11"/>
<evidence type="ECO:0000313" key="3">
    <source>
        <dbReference type="Proteomes" id="UP000002247"/>
    </source>
</evidence>
<reference evidence="2 3" key="1">
    <citation type="journal article" date="2010" name="Stand. Genomic Sci.">
        <title>Complete genome sequence of Segniliparus rotundus type strain (CDC 1076).</title>
        <authorList>
            <person name="Sikorski J."/>
            <person name="Lapidus A."/>
            <person name="Copeland A."/>
            <person name="Misra M."/>
            <person name="Glavina Del Rio T."/>
            <person name="Nolan M."/>
            <person name="Lucas S."/>
            <person name="Chen F."/>
            <person name="Tice H."/>
            <person name="Cheng J.F."/>
            <person name="Jando M."/>
            <person name="Schneider S."/>
            <person name="Bruce D."/>
            <person name="Goodwin L."/>
            <person name="Pitluck S."/>
            <person name="Liolios K."/>
            <person name="Mikhailova N."/>
            <person name="Pati A."/>
            <person name="Ivanova N."/>
            <person name="Mavromatis K."/>
            <person name="Chen A."/>
            <person name="Palaniappan K."/>
            <person name="Chertkov O."/>
            <person name="Land M."/>
            <person name="Hauser L."/>
            <person name="Chang Y.J."/>
            <person name="Jeffries C.D."/>
            <person name="Brettin T."/>
            <person name="Detter J.C."/>
            <person name="Han C."/>
            <person name="Rohde M."/>
            <person name="Goker M."/>
            <person name="Bristow J."/>
            <person name="Eisen J.A."/>
            <person name="Markowitz V."/>
            <person name="Hugenholtz P."/>
            <person name="Kyrpides N.C."/>
            <person name="Klenk H.P."/>
        </authorList>
    </citation>
    <scope>NUCLEOTIDE SEQUENCE [LARGE SCALE GENOMIC DNA]</scope>
    <source>
        <strain evidence="3">ATCC BAA-972 / CDC 1076 / CIP 108378 / DSM 44985 / JCM 13578</strain>
    </source>
</reference>
<dbReference type="RefSeq" id="WP_013137356.1">
    <property type="nucleotide sequence ID" value="NC_014168.1"/>
</dbReference>
<name>D6ZBS3_SEGRD</name>
<evidence type="ECO:0000313" key="2">
    <source>
        <dbReference type="EMBL" id="ADG96900.1"/>
    </source>
</evidence>
<keyword evidence="1" id="KW-0472">Membrane</keyword>
<keyword evidence="3" id="KW-1185">Reference proteome</keyword>
<gene>
    <name evidence="2" type="ordered locus">Srot_0413</name>
</gene>
<organism evidence="2 3">
    <name type="scientific">Segniliparus rotundus (strain ATCC BAA-972 / CDC 1076 / CIP 108378 / DSM 44985 / JCM 13578)</name>
    <dbReference type="NCBI Taxonomy" id="640132"/>
    <lineage>
        <taxon>Bacteria</taxon>
        <taxon>Bacillati</taxon>
        <taxon>Actinomycetota</taxon>
        <taxon>Actinomycetes</taxon>
        <taxon>Mycobacteriales</taxon>
        <taxon>Segniliparaceae</taxon>
        <taxon>Segniliparus</taxon>
    </lineage>
</organism>
<accession>D6ZBS3</accession>
<dbReference type="EMBL" id="CP001958">
    <property type="protein sequence ID" value="ADG96900.1"/>
    <property type="molecule type" value="Genomic_DNA"/>
</dbReference>
<evidence type="ECO:0000256" key="1">
    <source>
        <dbReference type="SAM" id="Phobius"/>
    </source>
</evidence>
<dbReference type="KEGG" id="srt:Srot_0413"/>
<proteinExistence type="predicted"/>
<sequence>MAEDDPWAVPHTDLAALRAAENAGRRKIWPWVAVATVFVLGLAVGAAVLAWFAKDSLDELRSTGKLGQVVYLRAHAYAEQGAANNAETADITYTVVRHLANKSQPQTQTFARTVSLPWEPPTQGTAVDLEGSLVEVVLTVKVPQKSNGNLAGPTCSMSLDNDLLDNKTAAGYGNEVTCHWKFSK</sequence>
<dbReference type="Proteomes" id="UP000002247">
    <property type="component" value="Chromosome"/>
</dbReference>
<keyword evidence="1" id="KW-0812">Transmembrane</keyword>
<dbReference type="STRING" id="640132.Srot_0413"/>
<protein>
    <submittedName>
        <fullName evidence="2">Uncharacterized protein</fullName>
    </submittedName>
</protein>
<keyword evidence="1" id="KW-1133">Transmembrane helix</keyword>
<dbReference type="AlphaFoldDB" id="D6ZBS3"/>
<feature type="transmembrane region" description="Helical" evidence="1">
    <location>
        <begin position="28"/>
        <end position="52"/>
    </location>
</feature>
<dbReference type="OrthoDB" id="9825426at2"/>